<dbReference type="AlphaFoldDB" id="E0UMQ9"/>
<organism evidence="1 2">
    <name type="scientific">Gloeothece verrucosa (strain PCC 7822)</name>
    <name type="common">Cyanothece sp. (strain PCC 7822)</name>
    <dbReference type="NCBI Taxonomy" id="497965"/>
    <lineage>
        <taxon>Bacteria</taxon>
        <taxon>Bacillati</taxon>
        <taxon>Cyanobacteriota</taxon>
        <taxon>Cyanophyceae</taxon>
        <taxon>Oscillatoriophycideae</taxon>
        <taxon>Chroococcales</taxon>
        <taxon>Aphanothecaceae</taxon>
        <taxon>Gloeothece</taxon>
        <taxon>Gloeothece verrucosa</taxon>
    </lineage>
</organism>
<geneLocation type="plasmid" evidence="1 2">
    <name>Cy782202</name>
</geneLocation>
<evidence type="ECO:0000313" key="1">
    <source>
        <dbReference type="EMBL" id="ADN18239.1"/>
    </source>
</evidence>
<dbReference type="HOGENOM" id="CLU_1649328_0_0_3"/>
<dbReference type="KEGG" id="cyj:Cyan7822_6456"/>
<dbReference type="EMBL" id="CP002200">
    <property type="protein sequence ID" value="ADN18239.1"/>
    <property type="molecule type" value="Genomic_DNA"/>
</dbReference>
<reference evidence="2" key="1">
    <citation type="journal article" date="2011" name="MBio">
        <title>Novel metabolic attributes of the genus Cyanothece, comprising a group of unicellular nitrogen-fixing Cyanobacteria.</title>
        <authorList>
            <person name="Bandyopadhyay A."/>
            <person name="Elvitigala T."/>
            <person name="Welsh E."/>
            <person name="Stockel J."/>
            <person name="Liberton M."/>
            <person name="Min H."/>
            <person name="Sherman L.A."/>
            <person name="Pakrasi H.B."/>
        </authorList>
    </citation>
    <scope>NUCLEOTIDE SEQUENCE [LARGE SCALE GENOMIC DNA]</scope>
    <source>
        <strain evidence="2">PCC 7822</strain>
        <plasmid evidence="2">Cy782202</plasmid>
    </source>
</reference>
<gene>
    <name evidence="1" type="ordered locus">Cyan7822_6456</name>
</gene>
<keyword evidence="1" id="KW-0614">Plasmid</keyword>
<keyword evidence="2" id="KW-1185">Reference proteome</keyword>
<evidence type="ECO:0000313" key="2">
    <source>
        <dbReference type="Proteomes" id="UP000008206"/>
    </source>
</evidence>
<protein>
    <submittedName>
        <fullName evidence="1">Uncharacterized protein</fullName>
    </submittedName>
</protein>
<dbReference type="Proteomes" id="UP000008206">
    <property type="component" value="Plasmid Cy782202"/>
</dbReference>
<dbReference type="RefSeq" id="WP_013334985.1">
    <property type="nucleotide sequence ID" value="NC_014534.1"/>
</dbReference>
<sequence length="160" mass="18343">MLLILHNKLGLIERLLLGFNYNPLSIKEDQLDLVAVAETNILDEAWNWTQNCWPQAENAVARLAPQRSTDVGDIIQTESGESYLVDSSGFTLLEKQPIYAHVSQVVQYPTGEQGELFPTLSVKDWASLPLIETQRFSHSFYYLEIRNNFGQTLRLLRIYK</sequence>
<proteinExistence type="predicted"/>
<name>E0UMQ9_GLOV7</name>
<accession>E0UMQ9</accession>